<dbReference type="GO" id="GO:0003937">
    <property type="term" value="F:IMP cyclohydrolase activity"/>
    <property type="evidence" value="ECO:0007669"/>
    <property type="project" value="UniProtKB-UniRule"/>
</dbReference>
<dbReference type="SUPFAM" id="SSF52335">
    <property type="entry name" value="Methylglyoxal synthase-like"/>
    <property type="match status" value="1"/>
</dbReference>
<dbReference type="EC" id="3.5.4.10" evidence="10"/>
<evidence type="ECO:0000256" key="7">
    <source>
        <dbReference type="ARBA" id="ARBA00023268"/>
    </source>
</evidence>
<dbReference type="FunFam" id="3.40.140.20:FF:000001">
    <property type="entry name" value="Bifunctional purine biosynthesis protein PurH"/>
    <property type="match status" value="1"/>
</dbReference>
<keyword evidence="6 10" id="KW-0378">Hydrolase</keyword>
<comment type="catalytic activity">
    <reaction evidence="9 10">
        <text>IMP + H2O = 5-formamido-1-(5-phospho-D-ribosyl)imidazole-4-carboxamide</text>
        <dbReference type="Rhea" id="RHEA:18445"/>
        <dbReference type="ChEBI" id="CHEBI:15377"/>
        <dbReference type="ChEBI" id="CHEBI:58053"/>
        <dbReference type="ChEBI" id="CHEBI:58467"/>
        <dbReference type="EC" id="3.5.4.10"/>
    </reaction>
</comment>
<dbReference type="PIRSF" id="PIRSF000414">
    <property type="entry name" value="AICARFT_IMPCHas"/>
    <property type="match status" value="1"/>
</dbReference>
<comment type="similarity">
    <text evidence="3 10">Belongs to the PurH family.</text>
</comment>
<organism evidence="12 13">
    <name type="scientific">Vagococcus salmoninarum</name>
    <dbReference type="NCBI Taxonomy" id="2739"/>
    <lineage>
        <taxon>Bacteria</taxon>
        <taxon>Bacillati</taxon>
        <taxon>Bacillota</taxon>
        <taxon>Bacilli</taxon>
        <taxon>Lactobacillales</taxon>
        <taxon>Enterococcaceae</taxon>
        <taxon>Vagococcus</taxon>
    </lineage>
</organism>
<dbReference type="SUPFAM" id="SSF53927">
    <property type="entry name" value="Cytidine deaminase-like"/>
    <property type="match status" value="1"/>
</dbReference>
<dbReference type="EMBL" id="NGJU01000006">
    <property type="protein sequence ID" value="RST96721.1"/>
    <property type="molecule type" value="Genomic_DNA"/>
</dbReference>
<evidence type="ECO:0000256" key="1">
    <source>
        <dbReference type="ARBA" id="ARBA00004844"/>
    </source>
</evidence>
<dbReference type="NCBIfam" id="TIGR00355">
    <property type="entry name" value="purH"/>
    <property type="match status" value="1"/>
</dbReference>
<proteinExistence type="inferred from homology"/>
<dbReference type="Pfam" id="PF02142">
    <property type="entry name" value="MGS"/>
    <property type="match status" value="1"/>
</dbReference>
<dbReference type="InterPro" id="IPR024051">
    <property type="entry name" value="AICAR_Tfase_dup_dom_sf"/>
</dbReference>
<evidence type="ECO:0000256" key="5">
    <source>
        <dbReference type="ARBA" id="ARBA00022755"/>
    </source>
</evidence>
<dbReference type="HAMAP" id="MF_00139">
    <property type="entry name" value="PurH"/>
    <property type="match status" value="1"/>
</dbReference>
<dbReference type="CDD" id="cd01421">
    <property type="entry name" value="IMPCH"/>
    <property type="match status" value="1"/>
</dbReference>
<dbReference type="InterPro" id="IPR016193">
    <property type="entry name" value="Cytidine_deaminase-like"/>
</dbReference>
<dbReference type="PROSITE" id="PS51855">
    <property type="entry name" value="MGS"/>
    <property type="match status" value="1"/>
</dbReference>
<dbReference type="GO" id="GO:0006189">
    <property type="term" value="P:'de novo' IMP biosynthetic process"/>
    <property type="evidence" value="ECO:0007669"/>
    <property type="project" value="UniProtKB-UniRule"/>
</dbReference>
<keyword evidence="7 10" id="KW-0511">Multifunctional enzyme</keyword>
<dbReference type="EC" id="2.1.2.3" evidence="10"/>
<sequence length="515" mass="56585">MKRALISVSDKNGVENFAKGLVQAGVEIISTGGTKKYLDELGVPTISIEEVTGFPEMLDGRVKTLHPLIHGGLLGKRQEASHIEAVKAHDIHWIDYVCVNLYPFKETISRENVSLGEAIEQIDIGGPSMLRSGAKNFESVTVVVDPADYQQILSEIKTNGETTYHTRQRLAAKVFRHTAAYDAIIANYLTESVEEVFPETYTVTYNKKEELRYGENGHQKAAFYEESLSPSFALSRSSQLHGKALSYNNIHDADAALRIINEFTEPAVVAVKHMNPCGVGTGKTILAAYNFAYKADPISIFGGIVALNREVDLATATEMSQLFLEIIIAPSFSVEALALLSQKKNLRLLTLDFTQTEEQPQQLELTSVMGGLLLQEGDNRREELGEWQVVTEGRPTSAEIKALEFNWQVVKHVKSNAIVIGNQQQTFGVGAGQMNRIGSVKIAIDQAETAGYDLSQSVMSSDAFFPMADCVELAAEHGIRAIIQPGGSIKDQLSIDKANELGIAMIFTGRRHFKH</sequence>
<comment type="pathway">
    <text evidence="1 10">Purine metabolism; IMP biosynthesis via de novo pathway; IMP from 5-formamido-1-(5-phospho-D-ribosyl)imidazole-4-carboxamide: step 1/1.</text>
</comment>
<comment type="caution">
    <text evidence="12">The sequence shown here is derived from an EMBL/GenBank/DDBJ whole genome shotgun (WGS) entry which is preliminary data.</text>
</comment>
<dbReference type="Proteomes" id="UP000287239">
    <property type="component" value="Unassembled WGS sequence"/>
</dbReference>
<evidence type="ECO:0000256" key="6">
    <source>
        <dbReference type="ARBA" id="ARBA00022801"/>
    </source>
</evidence>
<feature type="domain" description="MGS-like" evidence="11">
    <location>
        <begin position="1"/>
        <end position="144"/>
    </location>
</feature>
<reference evidence="12 13" key="1">
    <citation type="submission" date="2017-05" db="EMBL/GenBank/DDBJ databases">
        <title>Vagococcus spp. assemblies.</title>
        <authorList>
            <person name="Gulvik C.A."/>
        </authorList>
    </citation>
    <scope>NUCLEOTIDE SEQUENCE [LARGE SCALE GENOMIC DNA]</scope>
    <source>
        <strain evidence="12 13">NCFB 2777</strain>
    </source>
</reference>
<evidence type="ECO:0000313" key="13">
    <source>
        <dbReference type="Proteomes" id="UP000287239"/>
    </source>
</evidence>
<evidence type="ECO:0000256" key="8">
    <source>
        <dbReference type="ARBA" id="ARBA00050488"/>
    </source>
</evidence>
<comment type="catalytic activity">
    <reaction evidence="8 10">
        <text>(6R)-10-formyltetrahydrofolate + 5-amino-1-(5-phospho-beta-D-ribosyl)imidazole-4-carboxamide = 5-formamido-1-(5-phospho-D-ribosyl)imidazole-4-carboxamide + (6S)-5,6,7,8-tetrahydrofolate</text>
        <dbReference type="Rhea" id="RHEA:22192"/>
        <dbReference type="ChEBI" id="CHEBI:57453"/>
        <dbReference type="ChEBI" id="CHEBI:58467"/>
        <dbReference type="ChEBI" id="CHEBI:58475"/>
        <dbReference type="ChEBI" id="CHEBI:195366"/>
        <dbReference type="EC" id="2.1.2.3"/>
    </reaction>
</comment>
<keyword evidence="5 10" id="KW-0658">Purine biosynthesis</keyword>
<dbReference type="NCBIfam" id="NF002049">
    <property type="entry name" value="PRK00881.1"/>
    <property type="match status" value="1"/>
</dbReference>
<dbReference type="UniPathway" id="UPA00074">
    <property type="reaction ID" value="UER00133"/>
</dbReference>
<dbReference type="AlphaFoldDB" id="A0A429ZSS8"/>
<dbReference type="FunFam" id="3.40.50.1380:FF:000001">
    <property type="entry name" value="Bifunctional purine biosynthesis protein PurH"/>
    <property type="match status" value="1"/>
</dbReference>
<dbReference type="PANTHER" id="PTHR11692:SF0">
    <property type="entry name" value="BIFUNCTIONAL PURINE BIOSYNTHESIS PROTEIN ATIC"/>
    <property type="match status" value="1"/>
</dbReference>
<gene>
    <name evidence="10" type="primary">purH</name>
    <name evidence="12" type="ORF">CBF35_05675</name>
</gene>
<evidence type="ECO:0000256" key="4">
    <source>
        <dbReference type="ARBA" id="ARBA00022679"/>
    </source>
</evidence>
<dbReference type="InterPro" id="IPR002695">
    <property type="entry name" value="PurH-like"/>
</dbReference>
<evidence type="ECO:0000256" key="2">
    <source>
        <dbReference type="ARBA" id="ARBA00004954"/>
    </source>
</evidence>
<comment type="domain">
    <text evidence="10">The IMP cyclohydrolase activity resides in the N-terminal region.</text>
</comment>
<keyword evidence="4 10" id="KW-0808">Transferase</keyword>
<protein>
    <recommendedName>
        <fullName evidence="10">Bifunctional purine biosynthesis protein PurH</fullName>
    </recommendedName>
    <domain>
        <recommendedName>
            <fullName evidence="10">Phosphoribosylaminoimidazolecarboxamide formyltransferase</fullName>
            <ecNumber evidence="10">2.1.2.3</ecNumber>
        </recommendedName>
        <alternativeName>
            <fullName evidence="10">AICAR transformylase</fullName>
        </alternativeName>
    </domain>
    <domain>
        <recommendedName>
            <fullName evidence="10">IMP cyclohydrolase</fullName>
            <ecNumber evidence="10">3.5.4.10</ecNumber>
        </recommendedName>
        <alternativeName>
            <fullName evidence="10">ATIC</fullName>
        </alternativeName>
        <alternativeName>
            <fullName evidence="10">IMP synthase</fullName>
        </alternativeName>
        <alternativeName>
            <fullName evidence="10">Inosinicase</fullName>
        </alternativeName>
    </domain>
</protein>
<dbReference type="OrthoDB" id="9802065at2"/>
<dbReference type="GeneID" id="98567853"/>
<evidence type="ECO:0000256" key="9">
    <source>
        <dbReference type="ARBA" id="ARBA00050687"/>
    </source>
</evidence>
<keyword evidence="13" id="KW-1185">Reference proteome</keyword>
<dbReference type="FunFam" id="3.40.140.20:FF:000002">
    <property type="entry name" value="Bifunctional purine biosynthesis protein PurH"/>
    <property type="match status" value="1"/>
</dbReference>
<dbReference type="InterPro" id="IPR036914">
    <property type="entry name" value="MGS-like_dom_sf"/>
</dbReference>
<dbReference type="RefSeq" id="WP_126778997.1">
    <property type="nucleotide sequence ID" value="NZ_NGJU01000006.1"/>
</dbReference>
<dbReference type="PANTHER" id="PTHR11692">
    <property type="entry name" value="BIFUNCTIONAL PURINE BIOSYNTHESIS PROTEIN PURH"/>
    <property type="match status" value="1"/>
</dbReference>
<accession>A0A429ZSS8</accession>
<dbReference type="Pfam" id="PF01808">
    <property type="entry name" value="AICARFT_IMPCHas"/>
    <property type="match status" value="1"/>
</dbReference>
<dbReference type="GO" id="GO:0004643">
    <property type="term" value="F:phosphoribosylaminoimidazolecarboxamide formyltransferase activity"/>
    <property type="evidence" value="ECO:0007669"/>
    <property type="project" value="UniProtKB-UniRule"/>
</dbReference>
<dbReference type="Gene3D" id="3.40.140.20">
    <property type="match status" value="2"/>
</dbReference>
<evidence type="ECO:0000256" key="3">
    <source>
        <dbReference type="ARBA" id="ARBA00007667"/>
    </source>
</evidence>
<dbReference type="GO" id="GO:0005829">
    <property type="term" value="C:cytosol"/>
    <property type="evidence" value="ECO:0007669"/>
    <property type="project" value="TreeGrafter"/>
</dbReference>
<name>A0A429ZSS8_9ENTE</name>
<dbReference type="SMART" id="SM00851">
    <property type="entry name" value="MGS"/>
    <property type="match status" value="1"/>
</dbReference>
<evidence type="ECO:0000256" key="10">
    <source>
        <dbReference type="HAMAP-Rule" id="MF_00139"/>
    </source>
</evidence>
<dbReference type="InterPro" id="IPR011607">
    <property type="entry name" value="MGS-like_dom"/>
</dbReference>
<dbReference type="Gene3D" id="3.40.50.1380">
    <property type="entry name" value="Methylglyoxal synthase-like domain"/>
    <property type="match status" value="1"/>
</dbReference>
<dbReference type="SMART" id="SM00798">
    <property type="entry name" value="AICARFT_IMPCHas"/>
    <property type="match status" value="1"/>
</dbReference>
<comment type="pathway">
    <text evidence="2 10">Purine metabolism; IMP biosynthesis via de novo pathway; 5-formamido-1-(5-phospho-D-ribosyl)imidazole-4-carboxamide from 5-amino-1-(5-phospho-D-ribosyl)imidazole-4-carboxamide (10-formyl THF route): step 1/1.</text>
</comment>
<evidence type="ECO:0000259" key="11">
    <source>
        <dbReference type="PROSITE" id="PS51855"/>
    </source>
</evidence>
<evidence type="ECO:0000313" key="12">
    <source>
        <dbReference type="EMBL" id="RST96721.1"/>
    </source>
</evidence>